<feature type="region of interest" description="Disordered" evidence="1">
    <location>
        <begin position="151"/>
        <end position="173"/>
    </location>
</feature>
<dbReference type="Gene3D" id="1.10.20.60">
    <property type="entry name" value="Glu-tRNAGln amidotransferase C subunit, N-terminal domain"/>
    <property type="match status" value="1"/>
</dbReference>
<dbReference type="NCBIfam" id="NF005565">
    <property type="entry name" value="PRK07235.1"/>
    <property type="match status" value="1"/>
</dbReference>
<proteinExistence type="predicted"/>
<accession>A0ABP9DZT6</accession>
<dbReference type="Pfam" id="PF01425">
    <property type="entry name" value="Amidase"/>
    <property type="match status" value="1"/>
</dbReference>
<gene>
    <name evidence="3" type="ORF">GCM10023203_06000</name>
</gene>
<dbReference type="InterPro" id="IPR023631">
    <property type="entry name" value="Amidase_dom"/>
</dbReference>
<dbReference type="Proteomes" id="UP001500457">
    <property type="component" value="Unassembled WGS sequence"/>
</dbReference>
<protein>
    <submittedName>
        <fullName evidence="3">Amidase</fullName>
    </submittedName>
</protein>
<organism evidence="3 4">
    <name type="scientific">Actinomycetospora straminea</name>
    <dbReference type="NCBI Taxonomy" id="663607"/>
    <lineage>
        <taxon>Bacteria</taxon>
        <taxon>Bacillati</taxon>
        <taxon>Actinomycetota</taxon>
        <taxon>Actinomycetes</taxon>
        <taxon>Pseudonocardiales</taxon>
        <taxon>Pseudonocardiaceae</taxon>
        <taxon>Actinomycetospora</taxon>
    </lineage>
</organism>
<dbReference type="EMBL" id="BAABHQ010000001">
    <property type="protein sequence ID" value="GAA4861395.1"/>
    <property type="molecule type" value="Genomic_DNA"/>
</dbReference>
<dbReference type="PANTHER" id="PTHR11895:SF170">
    <property type="entry name" value="AMIDASE"/>
    <property type="match status" value="1"/>
</dbReference>
<evidence type="ECO:0000313" key="4">
    <source>
        <dbReference type="Proteomes" id="UP001500457"/>
    </source>
</evidence>
<dbReference type="InterPro" id="IPR020556">
    <property type="entry name" value="Amidase_CS"/>
</dbReference>
<keyword evidence="4" id="KW-1185">Reference proteome</keyword>
<sequence length="519" mass="53663">MPVTPPTPEELAALAERDRLGLDPEGLAAFAPLVEGSFGAYDRVEELWAAQAPTAPDRAWSWPAEGENRWGAWYVRCRVEGSPDGPLAGRTVAVKDNTAVAGVPMANGSRLVDGYVPKRDATVVTRLLEAGATVTGKAVCEDLCFSGASHTSHTGPVRNPWDPTRTTGGSSSGSAALLAAGEVDLATGGDQGGSVRMPAAMSGIVGHKPTHGLVPYTGAFPIEATIDHLGPMTRTVGDAALALGIMAGPDGLDPRQPDALAPVDFLAEIARGAEGLRVGVVTEGFGHEGLSVPGVDASVRAALDVLAGAGLAVDEVSVPWHKHAFDVWTVVATDGVVAQMIEGNGYGMNWEGLYDPDLVAHYGGRRAEGGHLFSDTVKMVTMAGRHALTREHGRHYAMARNLVPTARAAYDAALAEHDVLVMPTVPILPTTLVAEGAPAAESVTRALEMIVNTAPTDVTGHPATSVPASPVDGLPVGMMIIGRRFDDATCLRVAHAFEQAVGGFPSPPGIEARATVAAG</sequence>
<feature type="domain" description="Amidase" evidence="2">
    <location>
        <begin position="79"/>
        <end position="491"/>
    </location>
</feature>
<dbReference type="Gene3D" id="3.90.1300.10">
    <property type="entry name" value="Amidase signature (AS) domain"/>
    <property type="match status" value="1"/>
</dbReference>
<dbReference type="RefSeq" id="WP_274230873.1">
    <property type="nucleotide sequence ID" value="NZ_BAABHQ010000001.1"/>
</dbReference>
<dbReference type="PANTHER" id="PTHR11895">
    <property type="entry name" value="TRANSAMIDASE"/>
    <property type="match status" value="1"/>
</dbReference>
<dbReference type="InterPro" id="IPR036928">
    <property type="entry name" value="AS_sf"/>
</dbReference>
<reference evidence="4" key="1">
    <citation type="journal article" date="2019" name="Int. J. Syst. Evol. Microbiol.">
        <title>The Global Catalogue of Microorganisms (GCM) 10K type strain sequencing project: providing services to taxonomists for standard genome sequencing and annotation.</title>
        <authorList>
            <consortium name="The Broad Institute Genomics Platform"/>
            <consortium name="The Broad Institute Genome Sequencing Center for Infectious Disease"/>
            <person name="Wu L."/>
            <person name="Ma J."/>
        </authorList>
    </citation>
    <scope>NUCLEOTIDE SEQUENCE [LARGE SCALE GENOMIC DNA]</scope>
    <source>
        <strain evidence="4">JCM 17983</strain>
    </source>
</reference>
<evidence type="ECO:0000256" key="1">
    <source>
        <dbReference type="SAM" id="MobiDB-lite"/>
    </source>
</evidence>
<evidence type="ECO:0000259" key="2">
    <source>
        <dbReference type="Pfam" id="PF01425"/>
    </source>
</evidence>
<dbReference type="PROSITE" id="PS00571">
    <property type="entry name" value="AMIDASES"/>
    <property type="match status" value="1"/>
</dbReference>
<comment type="caution">
    <text evidence="3">The sequence shown here is derived from an EMBL/GenBank/DDBJ whole genome shotgun (WGS) entry which is preliminary data.</text>
</comment>
<dbReference type="InterPro" id="IPR000120">
    <property type="entry name" value="Amidase"/>
</dbReference>
<dbReference type="SUPFAM" id="SSF75304">
    <property type="entry name" value="Amidase signature (AS) enzymes"/>
    <property type="match status" value="1"/>
</dbReference>
<name>A0ABP9DZT6_9PSEU</name>
<evidence type="ECO:0000313" key="3">
    <source>
        <dbReference type="EMBL" id="GAA4861395.1"/>
    </source>
</evidence>